<evidence type="ECO:0000256" key="3">
    <source>
        <dbReference type="ARBA" id="ARBA00022692"/>
    </source>
</evidence>
<gene>
    <name evidence="9" type="ORF">METZ01_LOCUS472158</name>
</gene>
<feature type="non-terminal residue" evidence="9">
    <location>
        <position position="177"/>
    </location>
</feature>
<dbReference type="Gene3D" id="3.30.70.3220">
    <property type="match status" value="1"/>
</dbReference>
<reference evidence="9" key="1">
    <citation type="submission" date="2018-05" db="EMBL/GenBank/DDBJ databases">
        <authorList>
            <person name="Lanie J.A."/>
            <person name="Ng W.-L."/>
            <person name="Kazmierczak K.M."/>
            <person name="Andrzejewski T.M."/>
            <person name="Davidsen T.M."/>
            <person name="Wayne K.J."/>
            <person name="Tettelin H."/>
            <person name="Glass J.I."/>
            <person name="Rusch D."/>
            <person name="Podicherti R."/>
            <person name="Tsui H.-C.T."/>
            <person name="Winkler M.E."/>
        </authorList>
    </citation>
    <scope>NUCLEOTIDE SEQUENCE</scope>
</reference>
<evidence type="ECO:0000259" key="8">
    <source>
        <dbReference type="Pfam" id="PF21760"/>
    </source>
</evidence>
<keyword evidence="2" id="KW-1003">Cell membrane</keyword>
<evidence type="ECO:0000313" key="9">
    <source>
        <dbReference type="EMBL" id="SVE19304.1"/>
    </source>
</evidence>
<keyword evidence="5" id="KW-1133">Transmembrane helix</keyword>
<keyword evidence="3" id="KW-0812">Transmembrane</keyword>
<name>A0A383BHD6_9ZZZZ</name>
<keyword evidence="7" id="KW-0472">Membrane</keyword>
<keyword evidence="4" id="KW-0653">Protein transport</keyword>
<evidence type="ECO:0000256" key="2">
    <source>
        <dbReference type="ARBA" id="ARBA00022475"/>
    </source>
</evidence>
<dbReference type="EMBL" id="UINC01200424">
    <property type="protein sequence ID" value="SVE19304.1"/>
    <property type="molecule type" value="Genomic_DNA"/>
</dbReference>
<evidence type="ECO:0000256" key="4">
    <source>
        <dbReference type="ARBA" id="ARBA00022927"/>
    </source>
</evidence>
<evidence type="ECO:0000256" key="7">
    <source>
        <dbReference type="ARBA" id="ARBA00023136"/>
    </source>
</evidence>
<keyword evidence="6" id="KW-0811">Translocation</keyword>
<dbReference type="GO" id="GO:0005886">
    <property type="term" value="C:plasma membrane"/>
    <property type="evidence" value="ECO:0007669"/>
    <property type="project" value="TreeGrafter"/>
</dbReference>
<dbReference type="PANTHER" id="PTHR30081">
    <property type="entry name" value="PROTEIN-EXPORT MEMBRANE PROTEIN SEC"/>
    <property type="match status" value="1"/>
</dbReference>
<feature type="domain" description="Protein translocase subunit SecDF P1" evidence="8">
    <location>
        <begin position="76"/>
        <end position="123"/>
    </location>
</feature>
<evidence type="ECO:0000256" key="5">
    <source>
        <dbReference type="ARBA" id="ARBA00022989"/>
    </source>
</evidence>
<dbReference type="Pfam" id="PF07549">
    <property type="entry name" value="Sec_GG"/>
    <property type="match status" value="1"/>
</dbReference>
<accession>A0A383BHD6</accession>
<keyword evidence="1" id="KW-0813">Transport</keyword>
<dbReference type="PANTHER" id="PTHR30081:SF8">
    <property type="entry name" value="PROTEIN TRANSLOCASE SUBUNIT SECF"/>
    <property type="match status" value="1"/>
</dbReference>
<evidence type="ECO:0000256" key="1">
    <source>
        <dbReference type="ARBA" id="ARBA00022448"/>
    </source>
</evidence>
<dbReference type="InterPro" id="IPR022813">
    <property type="entry name" value="SecD/SecF_arch_bac"/>
</dbReference>
<organism evidence="9">
    <name type="scientific">marine metagenome</name>
    <dbReference type="NCBI Taxonomy" id="408172"/>
    <lineage>
        <taxon>unclassified sequences</taxon>
        <taxon>metagenomes</taxon>
        <taxon>ecological metagenomes</taxon>
    </lineage>
</organism>
<protein>
    <recommendedName>
        <fullName evidence="8">Protein translocase subunit SecDF P1 domain-containing protein</fullName>
    </recommendedName>
</protein>
<dbReference type="Pfam" id="PF21760">
    <property type="entry name" value="SecD_1st"/>
    <property type="match status" value="1"/>
</dbReference>
<dbReference type="GO" id="GO:0015031">
    <property type="term" value="P:protein transport"/>
    <property type="evidence" value="ECO:0007669"/>
    <property type="project" value="UniProtKB-KW"/>
</dbReference>
<dbReference type="InterPro" id="IPR022646">
    <property type="entry name" value="SecD/SecF_CS"/>
</dbReference>
<sequence length="177" mass="19097">MRRFPLKRLLLIGVILGVALTSLMVQKIEVSILGMELNRGGDSILGLRLGLDLEGGSHLIYEARPLEGEEVTEEQMEGVVKTIERRVNAFGVSEPIIQTMGSDRVLIQLPGVGNTKGTMDLLGHGDKTDIESLLDEFGRGDAVIETKENGELLIELPSLTAATVGSDGEIMEPSEES</sequence>
<dbReference type="AlphaFoldDB" id="A0A383BHD6"/>
<proteinExistence type="predicted"/>
<dbReference type="InterPro" id="IPR048631">
    <property type="entry name" value="SecD_1st"/>
</dbReference>
<evidence type="ECO:0000256" key="6">
    <source>
        <dbReference type="ARBA" id="ARBA00023010"/>
    </source>
</evidence>